<evidence type="ECO:0000313" key="3">
    <source>
        <dbReference type="EMBL" id="AWW29538.1"/>
    </source>
</evidence>
<dbReference type="OrthoDB" id="1090267at2"/>
<dbReference type="GO" id="GO:0003677">
    <property type="term" value="F:DNA binding"/>
    <property type="evidence" value="ECO:0007669"/>
    <property type="project" value="InterPro"/>
</dbReference>
<dbReference type="InterPro" id="IPR016032">
    <property type="entry name" value="Sig_transdc_resp-reg_C-effctor"/>
</dbReference>
<dbReference type="Gene3D" id="1.25.40.10">
    <property type="entry name" value="Tetratricopeptide repeat domain"/>
    <property type="match status" value="2"/>
</dbReference>
<dbReference type="InterPro" id="IPR011990">
    <property type="entry name" value="TPR-like_helical_dom_sf"/>
</dbReference>
<dbReference type="InterPro" id="IPR019734">
    <property type="entry name" value="TPR_rpt"/>
</dbReference>
<dbReference type="SMART" id="SM00028">
    <property type="entry name" value="TPR"/>
    <property type="match status" value="4"/>
</dbReference>
<evidence type="ECO:0000256" key="1">
    <source>
        <dbReference type="SAM" id="Coils"/>
    </source>
</evidence>
<protein>
    <recommendedName>
        <fullName evidence="5">HTH luxR-type domain-containing protein</fullName>
    </recommendedName>
</protein>
<dbReference type="InterPro" id="IPR036388">
    <property type="entry name" value="WH-like_DNA-bd_sf"/>
</dbReference>
<name>A0A2Z4IGC9_9BACT</name>
<dbReference type="Gene3D" id="1.10.10.10">
    <property type="entry name" value="Winged helix-like DNA-binding domain superfamily/Winged helix DNA-binding domain"/>
    <property type="match status" value="1"/>
</dbReference>
<dbReference type="KEGG" id="est:DN752_05000"/>
<keyword evidence="1" id="KW-0175">Coiled coil</keyword>
<organism evidence="3 4">
    <name type="scientific">Echinicola strongylocentroti</name>
    <dbReference type="NCBI Taxonomy" id="1795355"/>
    <lineage>
        <taxon>Bacteria</taxon>
        <taxon>Pseudomonadati</taxon>
        <taxon>Bacteroidota</taxon>
        <taxon>Cytophagia</taxon>
        <taxon>Cytophagales</taxon>
        <taxon>Cyclobacteriaceae</taxon>
        <taxon>Echinicola</taxon>
    </lineage>
</organism>
<evidence type="ECO:0000313" key="4">
    <source>
        <dbReference type="Proteomes" id="UP000248688"/>
    </source>
</evidence>
<keyword evidence="4" id="KW-1185">Reference proteome</keyword>
<dbReference type="GO" id="GO:0006355">
    <property type="term" value="P:regulation of DNA-templated transcription"/>
    <property type="evidence" value="ECO:0007669"/>
    <property type="project" value="InterPro"/>
</dbReference>
<feature type="transmembrane region" description="Helical" evidence="2">
    <location>
        <begin position="351"/>
        <end position="372"/>
    </location>
</feature>
<keyword evidence="2" id="KW-0472">Membrane</keyword>
<evidence type="ECO:0008006" key="5">
    <source>
        <dbReference type="Google" id="ProtNLM"/>
    </source>
</evidence>
<accession>A0A2Z4IGC9</accession>
<gene>
    <name evidence="3" type="ORF">DN752_05000</name>
</gene>
<dbReference type="EMBL" id="CP030041">
    <property type="protein sequence ID" value="AWW29538.1"/>
    <property type="molecule type" value="Genomic_DNA"/>
</dbReference>
<dbReference type="RefSeq" id="WP_112782938.1">
    <property type="nucleotide sequence ID" value="NZ_CP030041.1"/>
</dbReference>
<reference evidence="3 4" key="1">
    <citation type="submission" date="2018-06" db="EMBL/GenBank/DDBJ databases">
        <title>Echinicola strongylocentroti sp. nov., isolated from a sea urchin Strongylocentrotus intermedius.</title>
        <authorList>
            <person name="Bae S.S."/>
        </authorList>
    </citation>
    <scope>NUCLEOTIDE SEQUENCE [LARGE SCALE GENOMIC DNA]</scope>
    <source>
        <strain evidence="3 4">MEBiC08714</strain>
    </source>
</reference>
<dbReference type="Proteomes" id="UP000248688">
    <property type="component" value="Chromosome"/>
</dbReference>
<keyword evidence="2" id="KW-0812">Transmembrane</keyword>
<dbReference type="SUPFAM" id="SSF48452">
    <property type="entry name" value="TPR-like"/>
    <property type="match status" value="2"/>
</dbReference>
<dbReference type="AlphaFoldDB" id="A0A2Z4IGC9"/>
<evidence type="ECO:0000256" key="2">
    <source>
        <dbReference type="SAM" id="Phobius"/>
    </source>
</evidence>
<feature type="coiled-coil region" evidence="1">
    <location>
        <begin position="387"/>
        <end position="435"/>
    </location>
</feature>
<keyword evidence="2" id="KW-1133">Transmembrane helix</keyword>
<sequence>MNLLMALLSLLVLAEPIAAKQFPPQGIYKKGRCIEGDSLKTIDPEASLKLFQQCKADLLHKGDTLGAIDIINRISNIHGNHARYKMAYDGYWEALDLATKANLEYARGTIYYKIGQTYGYYKKINKSLNYLNIALDINKKLIEAGEIHKNELINNYLGMVALYRQNQMPFEAKKYLDSCFQILPPTVTPVESPYVFFEKGYVLSETGDPEKAISISKEIIPWFQKNTPSYLVLVYAYLADYYKVQKDFQASENYYLQSIETSAKYHSHIDFSSLVHKKLSDLYAQIGDFKNAYISLGEAKSLDDQFFDSRSPSNTGLLEIQDLFRLEKEKQEELLQQQRLETLEHKDRVSFLQKVILAIIIVFGAFIGGVYIRNRTKKFKAEKEYLKKKQALEVQKAQEVLEIKNKELIASTVQLIEKDELLMDIKTQLKELKKDDQKTPVNTLIKNIDFHSTRNWDEFEKRFIQINTGFYERLKVKFPKLNHNDHRLCALIKLNMSSKEMASLLAISVESVHTNRYRLRKKLQLDRSVNLEDYIGNI</sequence>
<dbReference type="SUPFAM" id="SSF46894">
    <property type="entry name" value="C-terminal effector domain of the bipartite response regulators"/>
    <property type="match status" value="1"/>
</dbReference>
<proteinExistence type="predicted"/>